<dbReference type="EnsemblMetazoa" id="GMOY004159-RA">
    <property type="protein sequence ID" value="GMOY004159-PA"/>
    <property type="gene ID" value="GMOY004159"/>
</dbReference>
<accession>A0A1B0FK07</accession>
<sequence length="153" mass="16825">MALKGSTCTGPEDNGSHDDSLREKTTSVSEVNHKCNATLGCTIANQEAEIKSLLKQEETLRHHIEKLEKWIEELRGQLKELTKHNNALESAMKQSKIAFESEQNALQKVQETLTAAGVVLVGNDYALKSEKVLKEECDNTASTIRNGMDEAAG</sequence>
<organism evidence="3 4">
    <name type="scientific">Glossina morsitans morsitans</name>
    <name type="common">Savannah tsetse fly</name>
    <dbReference type="NCBI Taxonomy" id="37546"/>
    <lineage>
        <taxon>Eukaryota</taxon>
        <taxon>Metazoa</taxon>
        <taxon>Ecdysozoa</taxon>
        <taxon>Arthropoda</taxon>
        <taxon>Hexapoda</taxon>
        <taxon>Insecta</taxon>
        <taxon>Pterygota</taxon>
        <taxon>Neoptera</taxon>
        <taxon>Endopterygota</taxon>
        <taxon>Diptera</taxon>
        <taxon>Brachycera</taxon>
        <taxon>Muscomorpha</taxon>
        <taxon>Hippoboscoidea</taxon>
        <taxon>Glossinidae</taxon>
        <taxon>Glossina</taxon>
    </lineage>
</organism>
<keyword evidence="4" id="KW-1185">Reference proteome</keyword>
<dbReference type="VEuPathDB" id="VectorBase:GMOY004159"/>
<feature type="region of interest" description="Disordered" evidence="2">
    <location>
        <begin position="1"/>
        <end position="29"/>
    </location>
</feature>
<feature type="coiled-coil region" evidence="1">
    <location>
        <begin position="43"/>
        <end position="98"/>
    </location>
</feature>
<evidence type="ECO:0000256" key="2">
    <source>
        <dbReference type="SAM" id="MobiDB-lite"/>
    </source>
</evidence>
<name>A0A1B0FK07_GLOMM</name>
<dbReference type="Proteomes" id="UP000092444">
    <property type="component" value="Unassembled WGS sequence"/>
</dbReference>
<keyword evidence="1" id="KW-0175">Coiled coil</keyword>
<evidence type="ECO:0000256" key="1">
    <source>
        <dbReference type="SAM" id="Coils"/>
    </source>
</evidence>
<dbReference type="AlphaFoldDB" id="A0A1B0FK07"/>
<dbReference type="Gene3D" id="1.10.287.1490">
    <property type="match status" value="1"/>
</dbReference>
<evidence type="ECO:0000313" key="4">
    <source>
        <dbReference type="Proteomes" id="UP000092444"/>
    </source>
</evidence>
<proteinExistence type="predicted"/>
<reference evidence="3" key="1">
    <citation type="submission" date="2020-05" db="UniProtKB">
        <authorList>
            <consortium name="EnsemblMetazoa"/>
        </authorList>
    </citation>
    <scope>IDENTIFICATION</scope>
    <source>
        <strain evidence="3">Yale</strain>
    </source>
</reference>
<feature type="compositionally biased region" description="Basic and acidic residues" evidence="2">
    <location>
        <begin position="14"/>
        <end position="25"/>
    </location>
</feature>
<evidence type="ECO:0000313" key="3">
    <source>
        <dbReference type="EnsemblMetazoa" id="GMOY004159-PA"/>
    </source>
</evidence>
<dbReference type="EMBL" id="CCAG010009158">
    <property type="status" value="NOT_ANNOTATED_CDS"/>
    <property type="molecule type" value="Genomic_DNA"/>
</dbReference>
<protein>
    <submittedName>
        <fullName evidence="3">Uncharacterized protein</fullName>
    </submittedName>
</protein>